<protein>
    <submittedName>
        <fullName evidence="2">Septum formation initiator family protein</fullName>
    </submittedName>
</protein>
<accession>A0ABS1R1L3</accession>
<reference evidence="2 3" key="1">
    <citation type="submission" date="2021-01" db="EMBL/GenBank/DDBJ databases">
        <title>C459-1 draft genome sequence.</title>
        <authorList>
            <person name="Zhang X.-F."/>
        </authorList>
    </citation>
    <scope>NUCLEOTIDE SEQUENCE [LARGE SCALE GENOMIC DNA]</scope>
    <source>
        <strain evidence="3">C459-1</strain>
    </source>
</reference>
<keyword evidence="3" id="KW-1185">Reference proteome</keyword>
<dbReference type="InterPro" id="IPR007060">
    <property type="entry name" value="FtsL/DivIC"/>
</dbReference>
<feature type="transmembrane region" description="Helical" evidence="1">
    <location>
        <begin position="12"/>
        <end position="29"/>
    </location>
</feature>
<dbReference type="EMBL" id="JAERTY010000003">
    <property type="protein sequence ID" value="MBL1408571.1"/>
    <property type="molecule type" value="Genomic_DNA"/>
</dbReference>
<organism evidence="2 3">
    <name type="scientific">Sphingobacterium faecale</name>
    <dbReference type="NCBI Taxonomy" id="2803775"/>
    <lineage>
        <taxon>Bacteria</taxon>
        <taxon>Pseudomonadati</taxon>
        <taxon>Bacteroidota</taxon>
        <taxon>Sphingobacteriia</taxon>
        <taxon>Sphingobacteriales</taxon>
        <taxon>Sphingobacteriaceae</taxon>
        <taxon>Sphingobacterium</taxon>
    </lineage>
</organism>
<evidence type="ECO:0000256" key="1">
    <source>
        <dbReference type="SAM" id="Phobius"/>
    </source>
</evidence>
<proteinExistence type="predicted"/>
<evidence type="ECO:0000313" key="2">
    <source>
        <dbReference type="EMBL" id="MBL1408571.1"/>
    </source>
</evidence>
<dbReference type="RefSeq" id="WP_202102323.1">
    <property type="nucleotide sequence ID" value="NZ_JAERTY010000003.1"/>
</dbReference>
<gene>
    <name evidence="2" type="ORF">JKG61_07400</name>
</gene>
<keyword evidence="1" id="KW-0472">Membrane</keyword>
<sequence>MERIVSLVKNRFLISGIAFLIWMCFFDRYDVATQIGYQQERNKLELEKEFYSTETDNIEKAIKDAQFNPTEIQRIAREKYKMKKTNEDVYVISEVDPE</sequence>
<evidence type="ECO:0000313" key="3">
    <source>
        <dbReference type="Proteomes" id="UP000625283"/>
    </source>
</evidence>
<keyword evidence="1" id="KW-1133">Transmembrane helix</keyword>
<keyword evidence="1" id="KW-0812">Transmembrane</keyword>
<dbReference type="Proteomes" id="UP000625283">
    <property type="component" value="Unassembled WGS sequence"/>
</dbReference>
<name>A0ABS1R1L3_9SPHI</name>
<comment type="caution">
    <text evidence="2">The sequence shown here is derived from an EMBL/GenBank/DDBJ whole genome shotgun (WGS) entry which is preliminary data.</text>
</comment>
<dbReference type="Pfam" id="PF04977">
    <property type="entry name" value="DivIC"/>
    <property type="match status" value="1"/>
</dbReference>